<dbReference type="AlphaFoldDB" id="A0A9W6HJ07"/>
<feature type="transmembrane region" description="Helical" evidence="1">
    <location>
        <begin position="21"/>
        <end position="43"/>
    </location>
</feature>
<keyword evidence="1" id="KW-1133">Transmembrane helix</keyword>
<comment type="caution">
    <text evidence="2">The sequence shown here is derived from an EMBL/GenBank/DDBJ whole genome shotgun (WGS) entry which is preliminary data.</text>
</comment>
<organism evidence="2 3">
    <name type="scientific">Microbacterium imperiale</name>
    <dbReference type="NCBI Taxonomy" id="33884"/>
    <lineage>
        <taxon>Bacteria</taxon>
        <taxon>Bacillati</taxon>
        <taxon>Actinomycetota</taxon>
        <taxon>Actinomycetes</taxon>
        <taxon>Micrococcales</taxon>
        <taxon>Microbacteriaceae</taxon>
        <taxon>Microbacterium</taxon>
    </lineage>
</organism>
<evidence type="ECO:0000313" key="2">
    <source>
        <dbReference type="EMBL" id="GLJ80712.1"/>
    </source>
</evidence>
<dbReference type="RefSeq" id="WP_210006919.1">
    <property type="nucleotide sequence ID" value="NZ_BSEO01000014.1"/>
</dbReference>
<evidence type="ECO:0000313" key="3">
    <source>
        <dbReference type="Proteomes" id="UP001142317"/>
    </source>
</evidence>
<keyword evidence="3" id="KW-1185">Reference proteome</keyword>
<name>A0A9W6HJ07_9MICO</name>
<proteinExistence type="predicted"/>
<reference evidence="2" key="2">
    <citation type="submission" date="2023-01" db="EMBL/GenBank/DDBJ databases">
        <authorList>
            <person name="Sun Q."/>
            <person name="Evtushenko L."/>
        </authorList>
    </citation>
    <scope>NUCLEOTIDE SEQUENCE</scope>
    <source>
        <strain evidence="2">VKM Ac-1447</strain>
    </source>
</reference>
<reference evidence="2" key="1">
    <citation type="journal article" date="2014" name="Int. J. Syst. Evol. Microbiol.">
        <title>Complete genome sequence of Corynebacterium casei LMG S-19264T (=DSM 44701T), isolated from a smear-ripened cheese.</title>
        <authorList>
            <consortium name="US DOE Joint Genome Institute (JGI-PGF)"/>
            <person name="Walter F."/>
            <person name="Albersmeier A."/>
            <person name="Kalinowski J."/>
            <person name="Ruckert C."/>
        </authorList>
    </citation>
    <scope>NUCLEOTIDE SEQUENCE</scope>
    <source>
        <strain evidence="2">VKM Ac-1447</strain>
    </source>
</reference>
<gene>
    <name evidence="2" type="ORF">GCM10017586_23950</name>
</gene>
<protein>
    <submittedName>
        <fullName evidence="2">Uncharacterized protein</fullName>
    </submittedName>
</protein>
<keyword evidence="1" id="KW-0812">Transmembrane</keyword>
<dbReference type="EMBL" id="BSEO01000014">
    <property type="protein sequence ID" value="GLJ80712.1"/>
    <property type="molecule type" value="Genomic_DNA"/>
</dbReference>
<dbReference type="Proteomes" id="UP001142317">
    <property type="component" value="Unassembled WGS sequence"/>
</dbReference>
<accession>A0A9W6HJ07</accession>
<feature type="transmembrane region" description="Helical" evidence="1">
    <location>
        <begin position="49"/>
        <end position="67"/>
    </location>
</feature>
<keyword evidence="1" id="KW-0472">Membrane</keyword>
<evidence type="ECO:0000256" key="1">
    <source>
        <dbReference type="SAM" id="Phobius"/>
    </source>
</evidence>
<sequence length="87" mass="8899">MTDTAARSRILDRMAIEREALVGALFVALGAVGLAVAVTALAFSVTLSLPVMLGGGVGIVFLVHGILRRASAARADAALRELDRPAG</sequence>